<keyword evidence="2" id="KW-0812">Transmembrane</keyword>
<feature type="region of interest" description="Disordered" evidence="1">
    <location>
        <begin position="268"/>
        <end position="287"/>
    </location>
</feature>
<feature type="transmembrane region" description="Helical" evidence="2">
    <location>
        <begin position="163"/>
        <end position="184"/>
    </location>
</feature>
<dbReference type="OMA" id="SYLLGWG"/>
<proteinExistence type="predicted"/>
<evidence type="ECO:0000313" key="4">
    <source>
        <dbReference type="Proteomes" id="UP000076078"/>
    </source>
</evidence>
<feature type="transmembrane region" description="Helical" evidence="2">
    <location>
        <begin position="63"/>
        <end position="87"/>
    </location>
</feature>
<dbReference type="AlphaFoldDB" id="A0A151Z991"/>
<keyword evidence="2" id="KW-1133">Transmembrane helix</keyword>
<dbReference type="STRING" id="361077.A0A151Z991"/>
<evidence type="ECO:0008006" key="5">
    <source>
        <dbReference type="Google" id="ProtNLM"/>
    </source>
</evidence>
<evidence type="ECO:0000313" key="3">
    <source>
        <dbReference type="EMBL" id="KYQ90515.1"/>
    </source>
</evidence>
<keyword evidence="4" id="KW-1185">Reference proteome</keyword>
<comment type="caution">
    <text evidence="3">The sequence shown here is derived from an EMBL/GenBank/DDBJ whole genome shotgun (WGS) entry which is preliminary data.</text>
</comment>
<feature type="transmembrane region" description="Helical" evidence="2">
    <location>
        <begin position="16"/>
        <end position="42"/>
    </location>
</feature>
<feature type="transmembrane region" description="Helical" evidence="2">
    <location>
        <begin position="132"/>
        <end position="151"/>
    </location>
</feature>
<sequence length="287" mass="33184">MSINQQNTDSRASLSLFFYIIGKFSKIFLVNAYSLLILYWVGIYMDVFEIRKGNVFTSVTRPIYIISISSVCFIEFLSFLALFNVYYLQTRLKIELMEYYYITLLLLSLSCIFISYNVYLYISQKSKQNIRIFTNGIIVTFLIVIFSIFTINNVNNSEIMNKATNWINILFMNFLCLFVMFYVYNDLQPFYKRLFGRFVNFNSSNSAKLSNNSQQAQELSEKKYGNPNSSANDQQTIQSISINEPLSSIPPPSPTPQLDENVLVSTPNVPNNNKELDNDNSTIHIDC</sequence>
<organism evidence="3 4">
    <name type="scientific">Tieghemostelium lacteum</name>
    <name type="common">Slime mold</name>
    <name type="synonym">Dictyostelium lacteum</name>
    <dbReference type="NCBI Taxonomy" id="361077"/>
    <lineage>
        <taxon>Eukaryota</taxon>
        <taxon>Amoebozoa</taxon>
        <taxon>Evosea</taxon>
        <taxon>Eumycetozoa</taxon>
        <taxon>Dictyostelia</taxon>
        <taxon>Dictyosteliales</taxon>
        <taxon>Raperosteliaceae</taxon>
        <taxon>Tieghemostelium</taxon>
    </lineage>
</organism>
<name>A0A151Z991_TIELA</name>
<gene>
    <name evidence="3" type="ORF">DLAC_09140</name>
</gene>
<keyword evidence="2" id="KW-0472">Membrane</keyword>
<feature type="region of interest" description="Disordered" evidence="1">
    <location>
        <begin position="207"/>
        <end position="233"/>
    </location>
</feature>
<feature type="transmembrane region" description="Helical" evidence="2">
    <location>
        <begin position="99"/>
        <end position="120"/>
    </location>
</feature>
<evidence type="ECO:0000256" key="2">
    <source>
        <dbReference type="SAM" id="Phobius"/>
    </source>
</evidence>
<evidence type="ECO:0000256" key="1">
    <source>
        <dbReference type="SAM" id="MobiDB-lite"/>
    </source>
</evidence>
<accession>A0A151Z991</accession>
<dbReference type="EMBL" id="LODT01000037">
    <property type="protein sequence ID" value="KYQ90515.1"/>
    <property type="molecule type" value="Genomic_DNA"/>
</dbReference>
<dbReference type="OrthoDB" id="22281at2759"/>
<protein>
    <recommendedName>
        <fullName evidence="5">Transmembrane protein</fullName>
    </recommendedName>
</protein>
<dbReference type="Proteomes" id="UP000076078">
    <property type="component" value="Unassembled WGS sequence"/>
</dbReference>
<dbReference type="InParanoid" id="A0A151Z991"/>
<reference evidence="3 4" key="1">
    <citation type="submission" date="2015-12" db="EMBL/GenBank/DDBJ databases">
        <title>Dictyostelia acquired genes for synthesis and detection of signals that induce cell-type specialization by lateral gene transfer from prokaryotes.</title>
        <authorList>
            <person name="Gloeckner G."/>
            <person name="Schaap P."/>
        </authorList>
    </citation>
    <scope>NUCLEOTIDE SEQUENCE [LARGE SCALE GENOMIC DNA]</scope>
    <source>
        <strain evidence="3 4">TK</strain>
    </source>
</reference>